<evidence type="ECO:0000256" key="3">
    <source>
        <dbReference type="ARBA" id="ARBA00021717"/>
    </source>
</evidence>
<keyword evidence="11" id="KW-0282">Flagellum</keyword>
<feature type="transmembrane region" description="Helical" evidence="10">
    <location>
        <begin position="191"/>
        <end position="209"/>
    </location>
</feature>
<dbReference type="Proteomes" id="UP000886476">
    <property type="component" value="Unassembled WGS sequence"/>
</dbReference>
<feature type="transmembrane region" description="Helical" evidence="10">
    <location>
        <begin position="221"/>
        <end position="245"/>
    </location>
</feature>
<keyword evidence="5 10" id="KW-0812">Transmembrane</keyword>
<dbReference type="InterPro" id="IPR002010">
    <property type="entry name" value="T3SS_IM_R"/>
</dbReference>
<keyword evidence="11" id="KW-0966">Cell projection</keyword>
<dbReference type="PANTHER" id="PTHR30065">
    <property type="entry name" value="FLAGELLAR BIOSYNTHETIC PROTEIN FLIR"/>
    <property type="match status" value="1"/>
</dbReference>
<dbReference type="PANTHER" id="PTHR30065:SF8">
    <property type="entry name" value="FLAGELLAR BIOSYNTHETIC PROTEIN FLIR"/>
    <property type="match status" value="1"/>
</dbReference>
<evidence type="ECO:0000256" key="9">
    <source>
        <dbReference type="NCBIfam" id="TIGR01400"/>
    </source>
</evidence>
<dbReference type="EMBL" id="JABFDN010000016">
    <property type="protein sequence ID" value="NPU69342.1"/>
    <property type="molecule type" value="Genomic_DNA"/>
</dbReference>
<dbReference type="InterPro" id="IPR006303">
    <property type="entry name" value="FliR"/>
</dbReference>
<dbReference type="PRINTS" id="PR00953">
    <property type="entry name" value="TYPE3IMRPROT"/>
</dbReference>
<keyword evidence="12" id="KW-1185">Reference proteome</keyword>
<comment type="function">
    <text evidence="1 10">Role in flagellar biosynthesis.</text>
</comment>
<evidence type="ECO:0000256" key="8">
    <source>
        <dbReference type="ARBA" id="ARBA00023143"/>
    </source>
</evidence>
<feature type="transmembrane region" description="Helical" evidence="10">
    <location>
        <begin position="7"/>
        <end position="31"/>
    </location>
</feature>
<evidence type="ECO:0000256" key="7">
    <source>
        <dbReference type="ARBA" id="ARBA00023136"/>
    </source>
</evidence>
<dbReference type="NCBIfam" id="TIGR01400">
    <property type="entry name" value="fliR"/>
    <property type="match status" value="1"/>
</dbReference>
<keyword evidence="8 10" id="KW-0975">Bacterial flagellum</keyword>
<reference evidence="11" key="1">
    <citation type="submission" date="2020-05" db="EMBL/GenBank/DDBJ databases">
        <title>Nod-independent and nitrogen-fixing Bradyrhizobium aeschynomene sp. nov. isolated from nodules of Aeschynomene indica.</title>
        <authorList>
            <person name="Zhang Z."/>
        </authorList>
    </citation>
    <scope>NUCLEOTIDE SEQUENCE</scope>
    <source>
        <strain evidence="11">83012</strain>
    </source>
</reference>
<proteinExistence type="inferred from homology"/>
<accession>A0ABX2CPW5</accession>
<evidence type="ECO:0000256" key="10">
    <source>
        <dbReference type="RuleBase" id="RU362071"/>
    </source>
</evidence>
<dbReference type="RefSeq" id="WP_172114393.1">
    <property type="nucleotide sequence ID" value="NZ_JABFDM010000005.1"/>
</dbReference>
<evidence type="ECO:0000256" key="1">
    <source>
        <dbReference type="ARBA" id="ARBA00002578"/>
    </source>
</evidence>
<evidence type="ECO:0000313" key="12">
    <source>
        <dbReference type="Proteomes" id="UP000886476"/>
    </source>
</evidence>
<evidence type="ECO:0000256" key="2">
    <source>
        <dbReference type="ARBA" id="ARBA00009772"/>
    </source>
</evidence>
<comment type="subcellular location">
    <subcellularLocation>
        <location evidence="10">Cell membrane</location>
        <topology evidence="10">Multi-pass membrane protein</topology>
    </subcellularLocation>
    <subcellularLocation>
        <location evidence="10">Bacterial flagellum basal body</location>
    </subcellularLocation>
</comment>
<comment type="caution">
    <text evidence="11">The sequence shown here is derived from an EMBL/GenBank/DDBJ whole genome shotgun (WGS) entry which is preliminary data.</text>
</comment>
<feature type="transmembrane region" description="Helical" evidence="10">
    <location>
        <begin position="37"/>
        <end position="56"/>
    </location>
</feature>
<keyword evidence="4 10" id="KW-1003">Cell membrane</keyword>
<evidence type="ECO:0000256" key="4">
    <source>
        <dbReference type="ARBA" id="ARBA00022475"/>
    </source>
</evidence>
<dbReference type="Pfam" id="PF01311">
    <property type="entry name" value="Bac_export_1"/>
    <property type="match status" value="1"/>
</dbReference>
<protein>
    <recommendedName>
        <fullName evidence="3 9">Flagellar biosynthetic protein FliR</fullName>
    </recommendedName>
</protein>
<comment type="similarity">
    <text evidence="2 10">Belongs to the FliR/MopE/SpaR family.</text>
</comment>
<gene>
    <name evidence="11" type="primary">fliR</name>
    <name evidence="11" type="ORF">HL667_30360</name>
</gene>
<feature type="transmembrane region" description="Helical" evidence="10">
    <location>
        <begin position="68"/>
        <end position="89"/>
    </location>
</feature>
<evidence type="ECO:0000313" key="11">
    <source>
        <dbReference type="EMBL" id="NPU69342.1"/>
    </source>
</evidence>
<evidence type="ECO:0000256" key="5">
    <source>
        <dbReference type="ARBA" id="ARBA00022692"/>
    </source>
</evidence>
<keyword evidence="6 10" id="KW-1133">Transmembrane helix</keyword>
<name>A0ABX2CPW5_9BRAD</name>
<sequence length="255" mass="27146">MRIDISFLPTLAAVFMLAFARIGAMVMLLPGLGEVNIPVRIKLATALLLTMVVLPLHRQAYQIDLQAMAPLLVMMVHEIVIGIVLGATARVTLSALQVAGSVIAQQMGLGFVTAVDPTQGQQGVLIGNFLTMLGVTLLFSTDSHHLVIAALSDSYKIFAPGELIPSGDVASLATKAFAAAFKIGLQLSAPFLVFGLVFNIGLGVLARLMPQMQVYFVGAPLSILIGFMIFALVLTAMMGSFIGYFEGVLHEMMPR</sequence>
<organism evidence="11 12">
    <name type="scientific">Bradyrhizobium aeschynomenes</name>
    <dbReference type="NCBI Taxonomy" id="2734909"/>
    <lineage>
        <taxon>Bacteria</taxon>
        <taxon>Pseudomonadati</taxon>
        <taxon>Pseudomonadota</taxon>
        <taxon>Alphaproteobacteria</taxon>
        <taxon>Hyphomicrobiales</taxon>
        <taxon>Nitrobacteraceae</taxon>
        <taxon>Bradyrhizobium</taxon>
    </lineage>
</organism>
<keyword evidence="7 10" id="KW-0472">Membrane</keyword>
<evidence type="ECO:0000256" key="6">
    <source>
        <dbReference type="ARBA" id="ARBA00022989"/>
    </source>
</evidence>
<keyword evidence="11" id="KW-0969">Cilium</keyword>